<feature type="transmembrane region" description="Helical" evidence="7">
    <location>
        <begin position="108"/>
        <end position="126"/>
    </location>
</feature>
<dbReference type="PANTHER" id="PTHR30576:SF0">
    <property type="entry name" value="UNDECAPRENYL-PHOSPHATE N-ACETYLGALACTOSAMINYL 1-PHOSPHATE TRANSFERASE-RELATED"/>
    <property type="match status" value="1"/>
</dbReference>
<evidence type="ECO:0000256" key="6">
    <source>
        <dbReference type="ARBA" id="ARBA00023136"/>
    </source>
</evidence>
<keyword evidence="10" id="KW-1185">Reference proteome</keyword>
<dbReference type="GO" id="GO:0089702">
    <property type="term" value="F:undecaprenyl-phosphate glucose phosphotransferase activity"/>
    <property type="evidence" value="ECO:0007669"/>
    <property type="project" value="UniProtKB-EC"/>
</dbReference>
<name>A0ABS5J6F7_9BACT</name>
<feature type="transmembrane region" description="Helical" evidence="7">
    <location>
        <begin position="7"/>
        <end position="26"/>
    </location>
</feature>
<evidence type="ECO:0000313" key="9">
    <source>
        <dbReference type="EMBL" id="MBS0030804.1"/>
    </source>
</evidence>
<dbReference type="InterPro" id="IPR003362">
    <property type="entry name" value="Bact_transf"/>
</dbReference>
<protein>
    <submittedName>
        <fullName evidence="9">Undecaprenyl-phosphate glucose phosphotransferase</fullName>
        <ecNumber evidence="9">2.7.8.31</ecNumber>
    </submittedName>
</protein>
<evidence type="ECO:0000256" key="3">
    <source>
        <dbReference type="ARBA" id="ARBA00022679"/>
    </source>
</evidence>
<keyword evidence="6 7" id="KW-0472">Membrane</keyword>
<reference evidence="9 10" key="1">
    <citation type="submission" date="2021-04" db="EMBL/GenBank/DDBJ databases">
        <title>Chitinophaga sp. nov., isolated from the rhizosphere soil.</title>
        <authorList>
            <person name="He S."/>
        </authorList>
    </citation>
    <scope>NUCLEOTIDE SEQUENCE [LARGE SCALE GENOMIC DNA]</scope>
    <source>
        <strain evidence="9 10">2R12</strain>
    </source>
</reference>
<keyword evidence="5 7" id="KW-1133">Transmembrane helix</keyword>
<comment type="caution">
    <text evidence="9">The sequence shown here is derived from an EMBL/GenBank/DDBJ whole genome shotgun (WGS) entry which is preliminary data.</text>
</comment>
<evidence type="ECO:0000256" key="4">
    <source>
        <dbReference type="ARBA" id="ARBA00022692"/>
    </source>
</evidence>
<dbReference type="InterPro" id="IPR017475">
    <property type="entry name" value="EPS_sugar_tfrase"/>
</dbReference>
<dbReference type="NCBIfam" id="TIGR03023">
    <property type="entry name" value="WcaJ_sugtrans"/>
    <property type="match status" value="1"/>
</dbReference>
<dbReference type="NCBIfam" id="TIGR03025">
    <property type="entry name" value="EPS_sugtrans"/>
    <property type="match status" value="1"/>
</dbReference>
<organism evidence="9 10">
    <name type="scientific">Chitinophaga hostae</name>
    <dbReference type="NCBI Taxonomy" id="2831022"/>
    <lineage>
        <taxon>Bacteria</taxon>
        <taxon>Pseudomonadati</taxon>
        <taxon>Bacteroidota</taxon>
        <taxon>Chitinophagia</taxon>
        <taxon>Chitinophagales</taxon>
        <taxon>Chitinophagaceae</taxon>
        <taxon>Chitinophaga</taxon>
    </lineage>
</organism>
<sequence length="465" mass="53354">MKTPLNYAGILRIAADWLVLAAAYLLAYEFISMRYGVPFDTLTVQILFIDMLVWLVVGFYLHLYDDFRSRPFSFEFVAILKTLLLNTGILTFVFFYGYKYFPYSRTFVFIYTANIFIGMTIAKFLVKKFMLKIWSHGYNSKNILIVGTGEAGLNFHQTITQNDHFGYRCIGFVDDHSHPSLNGNYLGRLSEIEHILDAHEIDEVVVALSDQSKEQTESIILASEKATKRVKIIASFYQHCTSTVSMSLFGPFPLITIRSSPLDEPRHQLIKRVFDICFTLVLLITFSWLFVLIALLIKLTSPGPVIYKQERWGLKKSRLTCYKFRTMRSDAAASEGGAFAATMPGDPRVTRLGSFLRRTSLDELPQFINVLKGDMSFVGPRPHATLMHLELKDTIQHYMLRHLVKPGITGWAQVNGCRGENHKAGQMQRRINFDLWYIENYSFWLDCQIISQTLVNLVKGDKNAY</sequence>
<keyword evidence="3 9" id="KW-0808">Transferase</keyword>
<comment type="subcellular location">
    <subcellularLocation>
        <location evidence="1">Membrane</location>
        <topology evidence="1">Multi-pass membrane protein</topology>
    </subcellularLocation>
</comment>
<feature type="domain" description="Bacterial sugar transferase" evidence="8">
    <location>
        <begin position="271"/>
        <end position="458"/>
    </location>
</feature>
<feature type="transmembrane region" description="Helical" evidence="7">
    <location>
        <begin position="276"/>
        <end position="297"/>
    </location>
</feature>
<comment type="similarity">
    <text evidence="2">Belongs to the bacterial sugar transferase family.</text>
</comment>
<dbReference type="Pfam" id="PF02397">
    <property type="entry name" value="Bac_transf"/>
    <property type="match status" value="1"/>
</dbReference>
<evidence type="ECO:0000256" key="2">
    <source>
        <dbReference type="ARBA" id="ARBA00006464"/>
    </source>
</evidence>
<accession>A0ABS5J6F7</accession>
<dbReference type="PANTHER" id="PTHR30576">
    <property type="entry name" value="COLANIC BIOSYNTHESIS UDP-GLUCOSE LIPID CARRIER TRANSFERASE"/>
    <property type="match status" value="1"/>
</dbReference>
<evidence type="ECO:0000256" key="1">
    <source>
        <dbReference type="ARBA" id="ARBA00004141"/>
    </source>
</evidence>
<proteinExistence type="inferred from homology"/>
<feature type="transmembrane region" description="Helical" evidence="7">
    <location>
        <begin position="76"/>
        <end position="96"/>
    </location>
</feature>
<dbReference type="Gene3D" id="3.40.50.720">
    <property type="entry name" value="NAD(P)-binding Rossmann-like Domain"/>
    <property type="match status" value="1"/>
</dbReference>
<evidence type="ECO:0000259" key="8">
    <source>
        <dbReference type="Pfam" id="PF02397"/>
    </source>
</evidence>
<dbReference type="RefSeq" id="WP_211975941.1">
    <property type="nucleotide sequence ID" value="NZ_CBFHAM010000036.1"/>
</dbReference>
<feature type="transmembrane region" description="Helical" evidence="7">
    <location>
        <begin position="46"/>
        <end position="64"/>
    </location>
</feature>
<evidence type="ECO:0000256" key="5">
    <source>
        <dbReference type="ARBA" id="ARBA00022989"/>
    </source>
</evidence>
<evidence type="ECO:0000256" key="7">
    <source>
        <dbReference type="SAM" id="Phobius"/>
    </source>
</evidence>
<dbReference type="EMBL" id="JAGTXB010000017">
    <property type="protein sequence ID" value="MBS0030804.1"/>
    <property type="molecule type" value="Genomic_DNA"/>
</dbReference>
<dbReference type="InterPro" id="IPR017473">
    <property type="entry name" value="Undecaprenyl-P_gluc_Ptfrase"/>
</dbReference>
<dbReference type="Pfam" id="PF13727">
    <property type="entry name" value="CoA_binding_3"/>
    <property type="match status" value="1"/>
</dbReference>
<dbReference type="EC" id="2.7.8.31" evidence="9"/>
<evidence type="ECO:0000313" key="10">
    <source>
        <dbReference type="Proteomes" id="UP000676386"/>
    </source>
</evidence>
<dbReference type="Proteomes" id="UP000676386">
    <property type="component" value="Unassembled WGS sequence"/>
</dbReference>
<keyword evidence="4 7" id="KW-0812">Transmembrane</keyword>
<gene>
    <name evidence="9" type="ORF">KE626_25990</name>
</gene>